<proteinExistence type="predicted"/>
<evidence type="ECO:0000313" key="1">
    <source>
        <dbReference type="EMBL" id="KAK2564746.1"/>
    </source>
</evidence>
<evidence type="ECO:0000313" key="2">
    <source>
        <dbReference type="Proteomes" id="UP001249851"/>
    </source>
</evidence>
<gene>
    <name evidence="1" type="ORF">P5673_011429</name>
</gene>
<keyword evidence="2" id="KW-1185">Reference proteome</keyword>
<dbReference type="Proteomes" id="UP001249851">
    <property type="component" value="Unassembled WGS sequence"/>
</dbReference>
<comment type="caution">
    <text evidence="1">The sequence shown here is derived from an EMBL/GenBank/DDBJ whole genome shotgun (WGS) entry which is preliminary data.</text>
</comment>
<accession>A0AAD9QNX5</accession>
<protein>
    <submittedName>
        <fullName evidence="1">Uncharacterized protein</fullName>
    </submittedName>
</protein>
<sequence length="61" mass="6986">MKHKRNTLSTLNVACNSMIMSVVLDSEHNHLTFFVLFELKNESTTPFALKANNIITPEEKH</sequence>
<dbReference type="AlphaFoldDB" id="A0AAD9QNX5"/>
<reference evidence="1" key="2">
    <citation type="journal article" date="2023" name="Science">
        <title>Genomic signatures of disease resistance in endangered staghorn corals.</title>
        <authorList>
            <person name="Vollmer S.V."/>
            <person name="Selwyn J.D."/>
            <person name="Despard B.A."/>
            <person name="Roesel C.L."/>
        </authorList>
    </citation>
    <scope>NUCLEOTIDE SEQUENCE</scope>
    <source>
        <strain evidence="1">K2</strain>
    </source>
</reference>
<name>A0AAD9QNX5_ACRCE</name>
<organism evidence="1 2">
    <name type="scientific">Acropora cervicornis</name>
    <name type="common">Staghorn coral</name>
    <dbReference type="NCBI Taxonomy" id="6130"/>
    <lineage>
        <taxon>Eukaryota</taxon>
        <taxon>Metazoa</taxon>
        <taxon>Cnidaria</taxon>
        <taxon>Anthozoa</taxon>
        <taxon>Hexacorallia</taxon>
        <taxon>Scleractinia</taxon>
        <taxon>Astrocoeniina</taxon>
        <taxon>Acroporidae</taxon>
        <taxon>Acropora</taxon>
    </lineage>
</organism>
<reference evidence="1" key="1">
    <citation type="journal article" date="2023" name="G3 (Bethesda)">
        <title>Whole genome assembly and annotation of the endangered Caribbean coral Acropora cervicornis.</title>
        <authorList>
            <person name="Selwyn J.D."/>
            <person name="Vollmer S.V."/>
        </authorList>
    </citation>
    <scope>NUCLEOTIDE SEQUENCE</scope>
    <source>
        <strain evidence="1">K2</strain>
    </source>
</reference>
<dbReference type="EMBL" id="JARQWQ010000021">
    <property type="protein sequence ID" value="KAK2564746.1"/>
    <property type="molecule type" value="Genomic_DNA"/>
</dbReference>